<dbReference type="EC" id="2.5.1.25" evidence="1"/>
<dbReference type="SMART" id="SM01144">
    <property type="entry name" value="DTW"/>
    <property type="match status" value="1"/>
</dbReference>
<dbReference type="InterPro" id="IPR005636">
    <property type="entry name" value="DTW"/>
</dbReference>
<evidence type="ECO:0000313" key="10">
    <source>
        <dbReference type="Proteomes" id="UP000419144"/>
    </source>
</evidence>
<dbReference type="AlphaFoldDB" id="A0A640KMD3"/>
<comment type="catalytic activity">
    <reaction evidence="6">
        <text>a uridine in tRNA + S-adenosyl-L-methionine = a 3-[(3S)-3-amino-3-carboxypropyl]uridine in tRNA + S-methyl-5'-thioadenosine + H(+)</text>
        <dbReference type="Rhea" id="RHEA:62432"/>
        <dbReference type="Rhea" id="RHEA-COMP:13339"/>
        <dbReference type="Rhea" id="RHEA-COMP:16092"/>
        <dbReference type="ChEBI" id="CHEBI:15378"/>
        <dbReference type="ChEBI" id="CHEBI:17509"/>
        <dbReference type="ChEBI" id="CHEBI:59789"/>
        <dbReference type="ChEBI" id="CHEBI:65315"/>
        <dbReference type="ChEBI" id="CHEBI:82930"/>
        <dbReference type="EC" id="2.5.1.25"/>
    </reaction>
</comment>
<proteinExistence type="inferred from homology"/>
<name>A0A640KMD3_LEITA</name>
<dbReference type="PANTHER" id="PTHR21392:SF0">
    <property type="entry name" value="TRNA-URIDINE AMINOCARBOXYPROPYLTRANSFERASE 2"/>
    <property type="match status" value="1"/>
</dbReference>
<evidence type="ECO:0000256" key="6">
    <source>
        <dbReference type="ARBA" id="ARBA00048718"/>
    </source>
</evidence>
<evidence type="ECO:0000256" key="7">
    <source>
        <dbReference type="SAM" id="MobiDB-lite"/>
    </source>
</evidence>
<comment type="similarity">
    <text evidence="5">Belongs to the TDD superfamily. DTWD2 family.</text>
</comment>
<dbReference type="OrthoDB" id="408541at2759"/>
<feature type="region of interest" description="Disordered" evidence="7">
    <location>
        <begin position="309"/>
        <end position="337"/>
    </location>
</feature>
<evidence type="ECO:0000256" key="4">
    <source>
        <dbReference type="ARBA" id="ARBA00022694"/>
    </source>
</evidence>
<evidence type="ECO:0000256" key="3">
    <source>
        <dbReference type="ARBA" id="ARBA00022691"/>
    </source>
</evidence>
<keyword evidence="2" id="KW-0808">Transferase</keyword>
<reference evidence="9" key="1">
    <citation type="submission" date="2019-11" db="EMBL/GenBank/DDBJ databases">
        <title>Leishmania tarentolae CDS.</title>
        <authorList>
            <person name="Goto Y."/>
            <person name="Yamagishi J."/>
        </authorList>
    </citation>
    <scope>NUCLEOTIDE SEQUENCE [LARGE SCALE GENOMIC DNA]</scope>
    <source>
        <strain evidence="9">Parrot Tar II</strain>
    </source>
</reference>
<dbReference type="GO" id="GO:0016432">
    <property type="term" value="F:tRNA-uridine aminocarboxypropyltransferase activity"/>
    <property type="evidence" value="ECO:0007669"/>
    <property type="project" value="UniProtKB-EC"/>
</dbReference>
<keyword evidence="3" id="KW-0949">S-adenosyl-L-methionine</keyword>
<evidence type="ECO:0000259" key="8">
    <source>
        <dbReference type="SMART" id="SM01144"/>
    </source>
</evidence>
<dbReference type="PANTHER" id="PTHR21392">
    <property type="entry name" value="TRNA-URIDINE AMINOCARBOXYPROPYLTRANSFERASE 2"/>
    <property type="match status" value="1"/>
</dbReference>
<feature type="compositionally biased region" description="Basic and acidic residues" evidence="7">
    <location>
        <begin position="310"/>
        <end position="323"/>
    </location>
</feature>
<dbReference type="Pfam" id="PF03942">
    <property type="entry name" value="DTW"/>
    <property type="match status" value="1"/>
</dbReference>
<keyword evidence="10" id="KW-1185">Reference proteome</keyword>
<evidence type="ECO:0000313" key="9">
    <source>
        <dbReference type="EMBL" id="GET90508.1"/>
    </source>
</evidence>
<gene>
    <name evidence="9" type="ORF">LtaPh_2922900</name>
</gene>
<comment type="caution">
    <text evidence="9">The sequence shown here is derived from an EMBL/GenBank/DDBJ whole genome shotgun (WGS) entry which is preliminary data.</text>
</comment>
<evidence type="ECO:0000256" key="5">
    <source>
        <dbReference type="ARBA" id="ARBA00034489"/>
    </source>
</evidence>
<protein>
    <recommendedName>
        <fullName evidence="1">tRNA-uridine aminocarboxypropyltransferase</fullName>
        <ecNumber evidence="1">2.5.1.25</ecNumber>
    </recommendedName>
</protein>
<accession>A0A640KMD3</accession>
<feature type="domain" description="DTW" evidence="8">
    <location>
        <begin position="178"/>
        <end position="469"/>
    </location>
</feature>
<keyword evidence="4" id="KW-0819">tRNA processing</keyword>
<dbReference type="GO" id="GO:0008033">
    <property type="term" value="P:tRNA processing"/>
    <property type="evidence" value="ECO:0007669"/>
    <property type="project" value="UniProtKB-KW"/>
</dbReference>
<dbReference type="EMBL" id="BLBS01000041">
    <property type="protein sequence ID" value="GET90508.1"/>
    <property type="molecule type" value="Genomic_DNA"/>
</dbReference>
<feature type="region of interest" description="Disordered" evidence="7">
    <location>
        <begin position="583"/>
        <end position="603"/>
    </location>
</feature>
<evidence type="ECO:0000256" key="2">
    <source>
        <dbReference type="ARBA" id="ARBA00022679"/>
    </source>
</evidence>
<evidence type="ECO:0000256" key="1">
    <source>
        <dbReference type="ARBA" id="ARBA00012386"/>
    </source>
</evidence>
<dbReference type="InterPro" id="IPR039262">
    <property type="entry name" value="DTWD2/TAPT"/>
</dbReference>
<dbReference type="Proteomes" id="UP000419144">
    <property type="component" value="Unassembled WGS sequence"/>
</dbReference>
<organism evidence="9 10">
    <name type="scientific">Leishmania tarentolae</name>
    <name type="common">Sauroleishmania tarentolae</name>
    <dbReference type="NCBI Taxonomy" id="5689"/>
    <lineage>
        <taxon>Eukaryota</taxon>
        <taxon>Discoba</taxon>
        <taxon>Euglenozoa</taxon>
        <taxon>Kinetoplastea</taxon>
        <taxon>Metakinetoplastina</taxon>
        <taxon>Trypanosomatida</taxon>
        <taxon>Trypanosomatidae</taxon>
        <taxon>Leishmaniinae</taxon>
        <taxon>Leishmania</taxon>
        <taxon>lizard Leishmania</taxon>
    </lineage>
</organism>
<dbReference type="VEuPathDB" id="TriTrypDB:LtaPh_2922900"/>
<sequence>MESAPKGSSAVQQIDESLISSCRAASNPYKRSMLRLLKCVGLQHYGTPYATMPPRTSEESARIAQHMDEVREAVARHQESVRCRNIRINKRKLNGKLVCATQCTVAASGAVESDGERTTMSDDSVAGSNVKAAALPTIYLSCEESLEWKAFLASVDPKDRHSVTVLRRLSVALWYAHQRDLCLWCWFPRGVCICAELDAYRAMLPADVLDQHVEVTMLLHSEELMRGTNSGHIAAYLLGAPLRVWGLDEDDTYLKQLPAVEHRRKACSVERPAVVYHVSLYPSSDAVSIEHYIHNAHLYHAEMYGGCSQERGRDERRTAKGEADIDSGDPGASSNRTHAMSLEPALSTEHHAEGAVAHPVPPLTFAGCDSHSPCKLHLILLDSTWGQALSLNRHITRLIPRVSLEIPDDYKSLFEALRKRTRGTCVSTLEATSMAISQCVGAVGYAAEAASTLQTLLDAMKQFVDAQCLLKHANAQFSTNSEALEEFCNRRDDACRRDAARRQEVCATQMQEDESAKLLRLPPVLNYCYTCDCMVGWHRMIEHVMGRSHQTTLEGNPSSTPSALSRKVVVPDFARPRRLKEKRVNATAPQFNGAEAAREHLPH</sequence>